<reference evidence="1 2" key="1">
    <citation type="submission" date="2019-01" db="EMBL/GenBank/DDBJ databases">
        <title>Weissella sp. nov., a novel lactic acid bacterium isolated from animal feces.</title>
        <authorList>
            <person name="Wang L.-T."/>
        </authorList>
    </citation>
    <scope>NUCLEOTIDE SEQUENCE [LARGE SCALE GENOMIC DNA]</scope>
    <source>
        <strain evidence="1 2">8H-2</strain>
    </source>
</reference>
<sequence>MVAQNQKTQYQPSYNAQDVHLFVNNVEINGFQEGTMVQVAFQNQLVTMNADAKGEGYATISNDHRGTITVNLSELSVDNSMLSKLATSKQQFPVKLVHHDESWSGQGWVQKMPDAQFGATASGRSWQLMVPELNYLNDNV</sequence>
<evidence type="ECO:0000313" key="1">
    <source>
        <dbReference type="EMBL" id="TYC49896.1"/>
    </source>
</evidence>
<dbReference type="RefSeq" id="WP_148622455.1">
    <property type="nucleotide sequence ID" value="NZ_SDGZ01000013.1"/>
</dbReference>
<evidence type="ECO:0008006" key="3">
    <source>
        <dbReference type="Google" id="ProtNLM"/>
    </source>
</evidence>
<dbReference type="EMBL" id="SDGZ01000013">
    <property type="protein sequence ID" value="TYC49896.1"/>
    <property type="molecule type" value="Genomic_DNA"/>
</dbReference>
<comment type="caution">
    <text evidence="1">The sequence shown here is derived from an EMBL/GenBank/DDBJ whole genome shotgun (WGS) entry which is preliminary data.</text>
</comment>
<gene>
    <name evidence="1" type="ORF">ESZ50_04710</name>
</gene>
<protein>
    <recommendedName>
        <fullName evidence="3">DUF3277 family protein</fullName>
    </recommendedName>
</protein>
<name>A0A6C2C8J3_9LACO</name>
<dbReference type="AlphaFoldDB" id="A0A6C2C8J3"/>
<proteinExistence type="predicted"/>
<keyword evidence="2" id="KW-1185">Reference proteome</keyword>
<dbReference type="InterPro" id="IPR021695">
    <property type="entry name" value="Phage_KPP10_Orf10"/>
</dbReference>
<dbReference type="Proteomes" id="UP000371977">
    <property type="component" value="Unassembled WGS sequence"/>
</dbReference>
<dbReference type="NCBIfam" id="NF047581">
    <property type="entry name" value="gp105_phage_fam"/>
    <property type="match status" value="1"/>
</dbReference>
<organism evidence="1 2">
    <name type="scientific">Weissella muntiaci</name>
    <dbReference type="NCBI Taxonomy" id="2508881"/>
    <lineage>
        <taxon>Bacteria</taxon>
        <taxon>Bacillati</taxon>
        <taxon>Bacillota</taxon>
        <taxon>Bacilli</taxon>
        <taxon>Lactobacillales</taxon>
        <taxon>Lactobacillaceae</taxon>
        <taxon>Weissella</taxon>
    </lineage>
</organism>
<evidence type="ECO:0000313" key="2">
    <source>
        <dbReference type="Proteomes" id="UP000371977"/>
    </source>
</evidence>
<accession>A0A6C2C8J3</accession>
<dbReference type="OrthoDB" id="2601963at2"/>